<comment type="subunit">
    <text evidence="2 6">Homotetramer.</text>
</comment>
<dbReference type="SUPFAM" id="SSF56601">
    <property type="entry name" value="beta-lactamase/transpeptidase-like"/>
    <property type="match status" value="1"/>
</dbReference>
<evidence type="ECO:0000313" key="8">
    <source>
        <dbReference type="Proteomes" id="UP001595823"/>
    </source>
</evidence>
<dbReference type="PANTHER" id="PTHR12544">
    <property type="entry name" value="GLUTAMINASE"/>
    <property type="match status" value="1"/>
</dbReference>
<comment type="catalytic activity">
    <reaction evidence="5 6">
        <text>L-glutamine + H2O = L-glutamate + NH4(+)</text>
        <dbReference type="Rhea" id="RHEA:15889"/>
        <dbReference type="ChEBI" id="CHEBI:15377"/>
        <dbReference type="ChEBI" id="CHEBI:28938"/>
        <dbReference type="ChEBI" id="CHEBI:29985"/>
        <dbReference type="ChEBI" id="CHEBI:58359"/>
        <dbReference type="EC" id="3.5.1.2"/>
    </reaction>
</comment>
<feature type="binding site" evidence="6">
    <location>
        <position position="161"/>
    </location>
    <ligand>
        <name>substrate</name>
    </ligand>
</feature>
<dbReference type="NCBIfam" id="TIGR03814">
    <property type="entry name" value="Gln_ase"/>
    <property type="match status" value="1"/>
</dbReference>
<feature type="binding site" evidence="6">
    <location>
        <position position="168"/>
    </location>
    <ligand>
        <name>substrate</name>
    </ligand>
</feature>
<comment type="similarity">
    <text evidence="1 6">Belongs to the glutaminase family.</text>
</comment>
<evidence type="ECO:0000256" key="6">
    <source>
        <dbReference type="HAMAP-Rule" id="MF_00313"/>
    </source>
</evidence>
<dbReference type="EMBL" id="JBHSDK010000013">
    <property type="protein sequence ID" value="MFC4335273.1"/>
    <property type="molecule type" value="Genomic_DNA"/>
</dbReference>
<dbReference type="InterPro" id="IPR036513">
    <property type="entry name" value="STAS_dom_sf"/>
</dbReference>
<feature type="binding site" evidence="6">
    <location>
        <position position="262"/>
    </location>
    <ligand>
        <name>substrate</name>
    </ligand>
</feature>
<accession>A0ABV8TXW2</accession>
<dbReference type="SUPFAM" id="SSF52091">
    <property type="entry name" value="SpoIIaa-like"/>
    <property type="match status" value="1"/>
</dbReference>
<dbReference type="InterPro" id="IPR012338">
    <property type="entry name" value="Beta-lactam/transpept-like"/>
</dbReference>
<feature type="binding site" evidence="6">
    <location>
        <position position="67"/>
    </location>
    <ligand>
        <name>substrate</name>
    </ligand>
</feature>
<evidence type="ECO:0000256" key="2">
    <source>
        <dbReference type="ARBA" id="ARBA00011881"/>
    </source>
</evidence>
<dbReference type="GO" id="GO:0004359">
    <property type="term" value="F:glutaminase activity"/>
    <property type="evidence" value="ECO:0007669"/>
    <property type="project" value="UniProtKB-EC"/>
</dbReference>
<proteinExistence type="inferred from homology"/>
<dbReference type="InterPro" id="IPR015868">
    <property type="entry name" value="Glutaminase"/>
</dbReference>
<evidence type="ECO:0000256" key="3">
    <source>
        <dbReference type="ARBA" id="ARBA00012918"/>
    </source>
</evidence>
<dbReference type="Gene3D" id="3.30.750.24">
    <property type="entry name" value="STAS domain"/>
    <property type="match status" value="1"/>
</dbReference>
<evidence type="ECO:0000256" key="1">
    <source>
        <dbReference type="ARBA" id="ARBA00011076"/>
    </source>
</evidence>
<name>A0ABV8TXW2_9ACTN</name>
<dbReference type="Pfam" id="PF04960">
    <property type="entry name" value="Glutaminase"/>
    <property type="match status" value="1"/>
</dbReference>
<dbReference type="RefSeq" id="WP_380619847.1">
    <property type="nucleotide sequence ID" value="NZ_JBHSDK010000013.1"/>
</dbReference>
<protein>
    <recommendedName>
        <fullName evidence="3 6">Glutaminase</fullName>
        <ecNumber evidence="3 6">3.5.1.2</ecNumber>
    </recommendedName>
</protein>
<sequence length="425" mass="44253">MGSGADVITDTLETIHDALVRNRSGEVASYIPKLAQADPEEFAIALASVGGHSYQSGDVDATFTLQSASKPFVYALALTELGWSGVSPWLRTEPSGERFDGISLEPGTGRPMNPMINAGAMVATALIPGAGPEEKFAKILNTLSRFAGRPLEVDEEVFASEVATGDRNRALGYLMHAAGALPGEVNETADLYFRQCSVKATVGDVALMAATLAGGGTNPVTGEQVVPPRVATKVLAVMATCGMYNASGDWLVRVGLPAKSGVSGIVLAASPGRSGIAAFSPNLDSTGNTVRGIAALRMISERFRLHLMHNPATAGFPVTVVSEPGAEVGVVSAEGVLDFSVVERLISAFGEALPDPPGALVCDLSEIDEADQLAIQLVGASLKRLYGEGYRIAVIGNVLEEQEWPSFVTREAAVGWVVSELEAGA</sequence>
<evidence type="ECO:0000256" key="5">
    <source>
        <dbReference type="ARBA" id="ARBA00049534"/>
    </source>
</evidence>
<feature type="binding site" evidence="6">
    <location>
        <position position="117"/>
    </location>
    <ligand>
        <name>substrate</name>
    </ligand>
</feature>
<dbReference type="HAMAP" id="MF_00313">
    <property type="entry name" value="Glutaminase"/>
    <property type="match status" value="1"/>
</dbReference>
<dbReference type="EC" id="3.5.1.2" evidence="3 6"/>
<dbReference type="PANTHER" id="PTHR12544:SF29">
    <property type="entry name" value="GLUTAMINASE"/>
    <property type="match status" value="1"/>
</dbReference>
<comment type="caution">
    <text evidence="7">The sequence shown here is derived from an EMBL/GenBank/DDBJ whole genome shotgun (WGS) entry which is preliminary data.</text>
</comment>
<reference evidence="8" key="1">
    <citation type="journal article" date="2019" name="Int. J. Syst. Evol. Microbiol.">
        <title>The Global Catalogue of Microorganisms (GCM) 10K type strain sequencing project: providing services to taxonomists for standard genome sequencing and annotation.</title>
        <authorList>
            <consortium name="The Broad Institute Genomics Platform"/>
            <consortium name="The Broad Institute Genome Sequencing Center for Infectious Disease"/>
            <person name="Wu L."/>
            <person name="Ma J."/>
        </authorList>
    </citation>
    <scope>NUCLEOTIDE SEQUENCE [LARGE SCALE GENOMIC DNA]</scope>
    <source>
        <strain evidence="8">IBRC-M 10908</strain>
    </source>
</reference>
<keyword evidence="6" id="KW-0007">Acetylation</keyword>
<organism evidence="7 8">
    <name type="scientific">Salininema proteolyticum</name>
    <dbReference type="NCBI Taxonomy" id="1607685"/>
    <lineage>
        <taxon>Bacteria</taxon>
        <taxon>Bacillati</taxon>
        <taxon>Actinomycetota</taxon>
        <taxon>Actinomycetes</taxon>
        <taxon>Glycomycetales</taxon>
        <taxon>Glycomycetaceae</taxon>
        <taxon>Salininema</taxon>
    </lineage>
</organism>
<dbReference type="Gene3D" id="3.40.710.10">
    <property type="entry name" value="DD-peptidase/beta-lactamase superfamily"/>
    <property type="match status" value="1"/>
</dbReference>
<feature type="binding site" evidence="6">
    <location>
        <position position="192"/>
    </location>
    <ligand>
        <name>substrate</name>
    </ligand>
</feature>
<feature type="binding site" evidence="6">
    <location>
        <position position="244"/>
    </location>
    <ligand>
        <name>substrate</name>
    </ligand>
</feature>
<gene>
    <name evidence="6 7" type="primary">glsA</name>
    <name evidence="7" type="ORF">ACFPET_08695</name>
</gene>
<keyword evidence="8" id="KW-1185">Reference proteome</keyword>
<dbReference type="Proteomes" id="UP001595823">
    <property type="component" value="Unassembled WGS sequence"/>
</dbReference>
<evidence type="ECO:0000256" key="4">
    <source>
        <dbReference type="ARBA" id="ARBA00022801"/>
    </source>
</evidence>
<keyword evidence="4 6" id="KW-0378">Hydrolase</keyword>
<evidence type="ECO:0000313" key="7">
    <source>
        <dbReference type="EMBL" id="MFC4335273.1"/>
    </source>
</evidence>